<sequence>MSQNFGESVLNVNDTNTIITFTLNPASQLPTKLIGDNFPTWRVQLFTLLRGLDLLKFLDDSHHAPAATNEASVRTLWYRRDQLLLHANHASMSSSVAPYVSTATSYRDAWTTLERMFASQSRQHVIHLIEKLGRETLGKCPMALSSISQV</sequence>
<dbReference type="Proteomes" id="UP001497516">
    <property type="component" value="Chromosome 2"/>
</dbReference>
<dbReference type="AlphaFoldDB" id="A0AAV2D446"/>
<reference evidence="1 2" key="1">
    <citation type="submission" date="2024-04" db="EMBL/GenBank/DDBJ databases">
        <authorList>
            <person name="Fracassetti M."/>
        </authorList>
    </citation>
    <scope>NUCLEOTIDE SEQUENCE [LARGE SCALE GENOMIC DNA]</scope>
</reference>
<evidence type="ECO:0008006" key="3">
    <source>
        <dbReference type="Google" id="ProtNLM"/>
    </source>
</evidence>
<evidence type="ECO:0000313" key="1">
    <source>
        <dbReference type="EMBL" id="CAL1365660.1"/>
    </source>
</evidence>
<evidence type="ECO:0000313" key="2">
    <source>
        <dbReference type="Proteomes" id="UP001497516"/>
    </source>
</evidence>
<dbReference type="PANTHER" id="PTHR47481:SF43">
    <property type="entry name" value="RETROTRANSPOSON COPIA-LIKE N-TERMINAL DOMAIN-CONTAINING PROTEIN"/>
    <property type="match status" value="1"/>
</dbReference>
<accession>A0AAV2D446</accession>
<dbReference type="PANTHER" id="PTHR47481">
    <property type="match status" value="1"/>
</dbReference>
<keyword evidence="2" id="KW-1185">Reference proteome</keyword>
<dbReference type="EMBL" id="OZ034815">
    <property type="protein sequence ID" value="CAL1365660.1"/>
    <property type="molecule type" value="Genomic_DNA"/>
</dbReference>
<organism evidence="1 2">
    <name type="scientific">Linum trigynum</name>
    <dbReference type="NCBI Taxonomy" id="586398"/>
    <lineage>
        <taxon>Eukaryota</taxon>
        <taxon>Viridiplantae</taxon>
        <taxon>Streptophyta</taxon>
        <taxon>Embryophyta</taxon>
        <taxon>Tracheophyta</taxon>
        <taxon>Spermatophyta</taxon>
        <taxon>Magnoliopsida</taxon>
        <taxon>eudicotyledons</taxon>
        <taxon>Gunneridae</taxon>
        <taxon>Pentapetalae</taxon>
        <taxon>rosids</taxon>
        <taxon>fabids</taxon>
        <taxon>Malpighiales</taxon>
        <taxon>Linaceae</taxon>
        <taxon>Linum</taxon>
    </lineage>
</organism>
<proteinExistence type="predicted"/>
<protein>
    <recommendedName>
        <fullName evidence="3">UBN2_3 domain-containing protein</fullName>
    </recommendedName>
</protein>
<name>A0AAV2D446_9ROSI</name>
<gene>
    <name evidence="1" type="ORF">LTRI10_LOCUS10276</name>
</gene>